<evidence type="ECO:0000313" key="5">
    <source>
        <dbReference type="Proteomes" id="UP000516437"/>
    </source>
</evidence>
<keyword evidence="2" id="KW-0677">Repeat</keyword>
<organism evidence="4 5">
    <name type="scientific">Morella rubra</name>
    <name type="common">Chinese bayberry</name>
    <dbReference type="NCBI Taxonomy" id="262757"/>
    <lineage>
        <taxon>Eukaryota</taxon>
        <taxon>Viridiplantae</taxon>
        <taxon>Streptophyta</taxon>
        <taxon>Embryophyta</taxon>
        <taxon>Tracheophyta</taxon>
        <taxon>Spermatophyta</taxon>
        <taxon>Magnoliopsida</taxon>
        <taxon>eudicotyledons</taxon>
        <taxon>Gunneridae</taxon>
        <taxon>Pentapetalae</taxon>
        <taxon>rosids</taxon>
        <taxon>fabids</taxon>
        <taxon>Fagales</taxon>
        <taxon>Myricaceae</taxon>
        <taxon>Morella</taxon>
    </lineage>
</organism>
<sequence length="347" mass="40325">MYTGRLPLALEVLGSFLLGRSVGEWEDELEKLHKIPHKEIHEILHLSFKSLDHYTKKIFLDIACFFLDMDKEYVIRILRGCDFFPDIGFSVLIQRSLLTIDLHNKLRMHDLIRDMGREIVRKKSPNNLGRRSRLWFHEDVLKILSKHLGSEAVEGLTLTFPIPKGVHLKTKAFAKLKNLRLLEINDAPLTGSYKHLSKELKWLCWHKCPLEFLPPNLHLDNLVVLDMQHSNLKQLWKENRILNNLKILNLSYSKNLTKSPCFLHFPHLEILTLEGCTSLVELHESIEHLKRLVELNLQECKNLRNIPRTISALKSLESINLCGCLKLDRKAWNMTAFNGLSQCEPSL</sequence>
<comment type="caution">
    <text evidence="4">The sequence shown here is derived from an EMBL/GenBank/DDBJ whole genome shotgun (WGS) entry which is preliminary data.</text>
</comment>
<dbReference type="EMBL" id="RXIC02000001">
    <property type="protein sequence ID" value="KAB1228343.1"/>
    <property type="molecule type" value="Genomic_DNA"/>
</dbReference>
<dbReference type="Gene3D" id="3.80.10.10">
    <property type="entry name" value="Ribonuclease Inhibitor"/>
    <property type="match status" value="1"/>
</dbReference>
<dbReference type="PANTHER" id="PTHR11017">
    <property type="entry name" value="LEUCINE-RICH REPEAT-CONTAINING PROTEIN"/>
    <property type="match status" value="1"/>
</dbReference>
<evidence type="ECO:0000259" key="3">
    <source>
        <dbReference type="Pfam" id="PF23282"/>
    </source>
</evidence>
<dbReference type="InterPro" id="IPR011713">
    <property type="entry name" value="Leu-rich_rpt_3"/>
</dbReference>
<proteinExistence type="predicted"/>
<dbReference type="PANTHER" id="PTHR11017:SF271">
    <property type="entry name" value="DISEASE RESISTANCE PROTEIN (TIR-NBS-LRR CLASS) FAMILY"/>
    <property type="match status" value="1"/>
</dbReference>
<evidence type="ECO:0000256" key="2">
    <source>
        <dbReference type="ARBA" id="ARBA00022737"/>
    </source>
</evidence>
<dbReference type="Pfam" id="PF23282">
    <property type="entry name" value="WHD_ROQ1"/>
    <property type="match status" value="1"/>
</dbReference>
<dbReference type="InterPro" id="IPR032675">
    <property type="entry name" value="LRR_dom_sf"/>
</dbReference>
<accession>A0A6A1WUK7</accession>
<dbReference type="Gene3D" id="1.10.8.430">
    <property type="entry name" value="Helical domain of apoptotic protease-activating factors"/>
    <property type="match status" value="1"/>
</dbReference>
<gene>
    <name evidence="4" type="ORF">CJ030_MR6G003734</name>
</gene>
<name>A0A6A1WUK7_9ROSI</name>
<dbReference type="InterPro" id="IPR044974">
    <property type="entry name" value="Disease_R_plants"/>
</dbReference>
<dbReference type="GO" id="GO:0006952">
    <property type="term" value="P:defense response"/>
    <property type="evidence" value="ECO:0007669"/>
    <property type="project" value="InterPro"/>
</dbReference>
<dbReference type="AlphaFoldDB" id="A0A6A1WUK7"/>
<evidence type="ECO:0000313" key="4">
    <source>
        <dbReference type="EMBL" id="KAB1228343.1"/>
    </source>
</evidence>
<dbReference type="OrthoDB" id="1733683at2759"/>
<evidence type="ECO:0000256" key="1">
    <source>
        <dbReference type="ARBA" id="ARBA00022614"/>
    </source>
</evidence>
<dbReference type="SUPFAM" id="SSF52058">
    <property type="entry name" value="L domain-like"/>
    <property type="match status" value="1"/>
</dbReference>
<dbReference type="Proteomes" id="UP000516437">
    <property type="component" value="Unassembled WGS sequence"/>
</dbReference>
<dbReference type="InterPro" id="IPR042197">
    <property type="entry name" value="Apaf_helical"/>
</dbReference>
<protein>
    <submittedName>
        <fullName evidence="4">TMV resistance protein N</fullName>
    </submittedName>
</protein>
<dbReference type="InterPro" id="IPR036390">
    <property type="entry name" value="WH_DNA-bd_sf"/>
</dbReference>
<dbReference type="SUPFAM" id="SSF46785">
    <property type="entry name" value="Winged helix' DNA-binding domain"/>
    <property type="match status" value="1"/>
</dbReference>
<feature type="domain" description="Disease resistance protein Roq1-like winged-helix" evidence="3">
    <location>
        <begin position="55"/>
        <end position="124"/>
    </location>
</feature>
<reference evidence="4 5" key="1">
    <citation type="journal article" date="2019" name="Plant Biotechnol. J.">
        <title>The red bayberry genome and genetic basis of sex determination.</title>
        <authorList>
            <person name="Jia H.M."/>
            <person name="Jia H.J."/>
            <person name="Cai Q.L."/>
            <person name="Wang Y."/>
            <person name="Zhao H.B."/>
            <person name="Yang W.F."/>
            <person name="Wang G.Y."/>
            <person name="Li Y.H."/>
            <person name="Zhan D.L."/>
            <person name="Shen Y.T."/>
            <person name="Niu Q.F."/>
            <person name="Chang L."/>
            <person name="Qiu J."/>
            <person name="Zhao L."/>
            <person name="Xie H.B."/>
            <person name="Fu W.Y."/>
            <person name="Jin J."/>
            <person name="Li X.W."/>
            <person name="Jiao Y."/>
            <person name="Zhou C.C."/>
            <person name="Tu T."/>
            <person name="Chai C.Y."/>
            <person name="Gao J.L."/>
            <person name="Fan L.J."/>
            <person name="van de Weg E."/>
            <person name="Wang J.Y."/>
            <person name="Gao Z.S."/>
        </authorList>
    </citation>
    <scope>NUCLEOTIDE SEQUENCE [LARGE SCALE GENOMIC DNA]</scope>
    <source>
        <tissue evidence="4">Leaves</tissue>
    </source>
</reference>
<keyword evidence="1" id="KW-0433">Leucine-rich repeat</keyword>
<dbReference type="PRINTS" id="PR00364">
    <property type="entry name" value="DISEASERSIST"/>
</dbReference>
<keyword evidence="5" id="KW-1185">Reference proteome</keyword>
<dbReference type="InterPro" id="IPR058192">
    <property type="entry name" value="WHD_ROQ1-like"/>
</dbReference>
<dbReference type="Pfam" id="PF07725">
    <property type="entry name" value="LRR_3"/>
    <property type="match status" value="1"/>
</dbReference>